<sequence length="498" mass="53654">MGDAHWLKIVNQLTSLPAMRSGDHPVTHSIARAAVRKPFPPSLLDALKDTFGERVSVAEAVRAHHGRDESMFDPQWPDAVVYARTAQEVATIVALCAQYEVPVIPYGNGSSLEGHLLAVQGGVTIDLSEMNHVLSIDAHDLTATVQAGVSRKALNDALRGTGLFFPIDPGADASIGGMAATRASGTNAVRYGTMCENVLGLTVVRADARIIHTGSRARKSSAGYDLTRLFVGSEGTLGVITDVTVRLYPLPEAISAAVCAFPSMGEAVRTVIETIQLGVPVARVEFVDALAIRAINRHSNLTLPEMQTLFFEFHGSETGVREQAQTVQDMAAQHGGQGFEWATRPEERSRLWNARHSAYFAMLQLRPGCRALTTDVCVPISQLAECVEQTEADLKQSSLLCPIVGHVGDGNFHVAMLIDPASPAEIHEAEQLNQRIVSRALRFGGTCTGEHGVGLHKMDFLVDEHGADAVDTMRAIKHALDPHNLMNPGKIFAFHGPH</sequence>
<organism evidence="9 10">
    <name type="scientific">Mycetohabitans rhizoxinica (strain DSM 19002 / CIP 109453 / HKI 454)</name>
    <name type="common">Paraburkholderia rhizoxinica</name>
    <dbReference type="NCBI Taxonomy" id="882378"/>
    <lineage>
        <taxon>Bacteria</taxon>
        <taxon>Pseudomonadati</taxon>
        <taxon>Pseudomonadota</taxon>
        <taxon>Betaproteobacteria</taxon>
        <taxon>Burkholderiales</taxon>
        <taxon>Burkholderiaceae</taxon>
        <taxon>Mycetohabitans</taxon>
    </lineage>
</organism>
<evidence type="ECO:0000313" key="9">
    <source>
        <dbReference type="EMBL" id="CBW73954.1"/>
    </source>
</evidence>
<comment type="cofactor">
    <cofactor evidence="1">
        <name>FAD</name>
        <dbReference type="ChEBI" id="CHEBI:57692"/>
    </cofactor>
</comment>
<evidence type="ECO:0000313" key="10">
    <source>
        <dbReference type="Proteomes" id="UP000007437"/>
    </source>
</evidence>
<dbReference type="SUPFAM" id="SSF55103">
    <property type="entry name" value="FAD-linked oxidases, C-terminal domain"/>
    <property type="match status" value="1"/>
</dbReference>
<evidence type="ECO:0000256" key="2">
    <source>
        <dbReference type="ARBA" id="ARBA00008000"/>
    </source>
</evidence>
<dbReference type="HOGENOM" id="CLU_017779_3_0_4"/>
<dbReference type="Pfam" id="PF02913">
    <property type="entry name" value="FAD-oxidase_C"/>
    <property type="match status" value="1"/>
</dbReference>
<dbReference type="FunFam" id="3.30.70.2740:FF:000001">
    <property type="entry name" value="D-lactate dehydrogenase mitochondrial"/>
    <property type="match status" value="1"/>
</dbReference>
<evidence type="ECO:0000256" key="1">
    <source>
        <dbReference type="ARBA" id="ARBA00001974"/>
    </source>
</evidence>
<dbReference type="GO" id="GO:0008720">
    <property type="term" value="F:D-lactate dehydrogenase (NAD+) activity"/>
    <property type="evidence" value="ECO:0007669"/>
    <property type="project" value="TreeGrafter"/>
</dbReference>
<accession>E5AM77</accession>
<dbReference type="KEGG" id="brh:RBRH_01657"/>
<dbReference type="Proteomes" id="UP000007437">
    <property type="component" value="Chromosome"/>
</dbReference>
<gene>
    <name evidence="9" type="ordered locus">RBRH_01657</name>
</gene>
<dbReference type="InterPro" id="IPR016164">
    <property type="entry name" value="FAD-linked_Oxase-like_C"/>
</dbReference>
<dbReference type="SUPFAM" id="SSF56176">
    <property type="entry name" value="FAD-binding/transporter-associated domain-like"/>
    <property type="match status" value="1"/>
</dbReference>
<keyword evidence="3" id="KW-0285">Flavoprotein</keyword>
<protein>
    <recommendedName>
        <fullName evidence="7">D-lactate dehydrogenase (cytochrome)</fullName>
        <ecNumber evidence="7">1.1.2.4</ecNumber>
    </recommendedName>
</protein>
<comment type="similarity">
    <text evidence="2">Belongs to the FAD-binding oxidoreductase/transferase type 4 family.</text>
</comment>
<dbReference type="FunFam" id="1.10.45.10:FF:000001">
    <property type="entry name" value="D-lactate dehydrogenase mitochondrial"/>
    <property type="match status" value="1"/>
</dbReference>
<proteinExistence type="inferred from homology"/>
<dbReference type="GO" id="GO:1903457">
    <property type="term" value="P:lactate catabolic process"/>
    <property type="evidence" value="ECO:0007669"/>
    <property type="project" value="TreeGrafter"/>
</dbReference>
<keyword evidence="4" id="KW-0274">FAD</keyword>
<keyword evidence="5" id="KW-0809">Transit peptide</keyword>
<dbReference type="Gene3D" id="3.30.465.10">
    <property type="match status" value="1"/>
</dbReference>
<dbReference type="eggNOG" id="COG0277">
    <property type="taxonomic scope" value="Bacteria"/>
</dbReference>
<dbReference type="EMBL" id="FR687359">
    <property type="protein sequence ID" value="CBW73954.1"/>
    <property type="molecule type" value="Genomic_DNA"/>
</dbReference>
<reference evidence="9 10" key="1">
    <citation type="journal article" date="2011" name="J. Bacteriol.">
        <title>Complete genome sequence of Burkholderia rhizoxinica, an endosymbiont of Rhizopus microsporus.</title>
        <authorList>
            <person name="Lackner G."/>
            <person name="Moebius N."/>
            <person name="Partida-Martinez L."/>
            <person name="Hertweck C."/>
        </authorList>
    </citation>
    <scope>NUCLEOTIDE SEQUENCE [LARGE SCALE GENOMIC DNA]</scope>
    <source>
        <strain evidence="10">DSM 19002 / CIP 109453 / HKI 454</strain>
    </source>
</reference>
<dbReference type="Pfam" id="PF01565">
    <property type="entry name" value="FAD_binding_4"/>
    <property type="match status" value="1"/>
</dbReference>
<dbReference type="EC" id="1.1.2.4" evidence="7"/>
<dbReference type="PROSITE" id="PS51387">
    <property type="entry name" value="FAD_PCMH"/>
    <property type="match status" value="1"/>
</dbReference>
<evidence type="ECO:0000259" key="8">
    <source>
        <dbReference type="PROSITE" id="PS51387"/>
    </source>
</evidence>
<dbReference type="InterPro" id="IPR004113">
    <property type="entry name" value="FAD-bd_oxidored_4_C"/>
</dbReference>
<evidence type="ECO:0000256" key="6">
    <source>
        <dbReference type="ARBA" id="ARBA00023002"/>
    </source>
</evidence>
<dbReference type="GO" id="GO:0071949">
    <property type="term" value="F:FAD binding"/>
    <property type="evidence" value="ECO:0007669"/>
    <property type="project" value="InterPro"/>
</dbReference>
<evidence type="ECO:0000256" key="5">
    <source>
        <dbReference type="ARBA" id="ARBA00022946"/>
    </source>
</evidence>
<evidence type="ECO:0000256" key="7">
    <source>
        <dbReference type="ARBA" id="ARBA00038897"/>
    </source>
</evidence>
<dbReference type="Gene3D" id="1.10.45.10">
    <property type="entry name" value="Vanillyl-alcohol Oxidase, Chain A, domain 4"/>
    <property type="match status" value="1"/>
</dbReference>
<feature type="domain" description="FAD-binding PCMH-type" evidence="8">
    <location>
        <begin position="73"/>
        <end position="250"/>
    </location>
</feature>
<name>E5AM77_MYCRK</name>
<dbReference type="STRING" id="882378.RBRH_01657"/>
<dbReference type="Gene3D" id="3.30.70.2740">
    <property type="match status" value="1"/>
</dbReference>
<evidence type="ECO:0000256" key="4">
    <source>
        <dbReference type="ARBA" id="ARBA00022827"/>
    </source>
</evidence>
<dbReference type="InterPro" id="IPR036318">
    <property type="entry name" value="FAD-bd_PCMH-like_sf"/>
</dbReference>
<dbReference type="InterPro" id="IPR016171">
    <property type="entry name" value="Vanillyl_alc_oxidase_C-sub2"/>
</dbReference>
<dbReference type="AlphaFoldDB" id="E5AM77"/>
<dbReference type="FunFam" id="3.30.43.10:FF:000010">
    <property type="entry name" value="probable D-lactate dehydrogenase, mitochondrial"/>
    <property type="match status" value="1"/>
</dbReference>
<dbReference type="FunFam" id="3.30.465.10:FF:000016">
    <property type="entry name" value="probable D-lactate dehydrogenase, mitochondrial"/>
    <property type="match status" value="1"/>
</dbReference>
<dbReference type="PANTHER" id="PTHR11748">
    <property type="entry name" value="D-LACTATE DEHYDROGENASE"/>
    <property type="match status" value="1"/>
</dbReference>
<dbReference type="PANTHER" id="PTHR11748:SF111">
    <property type="entry name" value="D-LACTATE DEHYDROGENASE, MITOCHONDRIAL-RELATED"/>
    <property type="match status" value="1"/>
</dbReference>
<dbReference type="GO" id="GO:0004458">
    <property type="term" value="F:D-lactate dehydrogenase (cytochrome) activity"/>
    <property type="evidence" value="ECO:0007669"/>
    <property type="project" value="UniProtKB-EC"/>
</dbReference>
<dbReference type="InterPro" id="IPR006094">
    <property type="entry name" value="Oxid_FAD_bind_N"/>
</dbReference>
<dbReference type="InterPro" id="IPR016166">
    <property type="entry name" value="FAD-bd_PCMH"/>
</dbReference>
<dbReference type="InterPro" id="IPR016169">
    <property type="entry name" value="FAD-bd_PCMH_sub2"/>
</dbReference>
<evidence type="ECO:0000256" key="3">
    <source>
        <dbReference type="ARBA" id="ARBA00022630"/>
    </source>
</evidence>
<keyword evidence="6 9" id="KW-0560">Oxidoreductase</keyword>